<dbReference type="PANTHER" id="PTHR34386">
    <property type="entry name" value="GLUTAREDOXIN"/>
    <property type="match status" value="1"/>
</dbReference>
<feature type="chain" id="PRO_5047238892" evidence="1">
    <location>
        <begin position="22"/>
        <end position="125"/>
    </location>
</feature>
<dbReference type="EMBL" id="AP027151">
    <property type="protein sequence ID" value="BDV42472.1"/>
    <property type="molecule type" value="Genomic_DNA"/>
</dbReference>
<feature type="signal peptide" evidence="1">
    <location>
        <begin position="1"/>
        <end position="21"/>
    </location>
</feature>
<evidence type="ECO:0000313" key="3">
    <source>
        <dbReference type="EMBL" id="BDV42472.1"/>
    </source>
</evidence>
<gene>
    <name evidence="3" type="ORF">GURASL_13950</name>
</gene>
<dbReference type="Pfam" id="PF00462">
    <property type="entry name" value="Glutaredoxin"/>
    <property type="match status" value="1"/>
</dbReference>
<dbReference type="PROSITE" id="PS51354">
    <property type="entry name" value="GLUTAREDOXIN_2"/>
    <property type="match status" value="1"/>
</dbReference>
<dbReference type="NCBIfam" id="TIGR02196">
    <property type="entry name" value="GlrX_YruB"/>
    <property type="match status" value="1"/>
</dbReference>
<accession>A0ABN6VSR6</accession>
<dbReference type="CDD" id="cd02976">
    <property type="entry name" value="NrdH"/>
    <property type="match status" value="1"/>
</dbReference>
<dbReference type="PANTHER" id="PTHR34386:SF1">
    <property type="entry name" value="GLUTAREDOXIN-LIKE PROTEIN NRDH"/>
    <property type="match status" value="1"/>
</dbReference>
<name>A0ABN6VSR6_9BACT</name>
<evidence type="ECO:0000256" key="1">
    <source>
        <dbReference type="SAM" id="SignalP"/>
    </source>
</evidence>
<dbReference type="SUPFAM" id="SSF52833">
    <property type="entry name" value="Thioredoxin-like"/>
    <property type="match status" value="1"/>
</dbReference>
<dbReference type="RefSeq" id="WP_282002946.1">
    <property type="nucleotide sequence ID" value="NZ_AP027151.1"/>
</dbReference>
<dbReference type="Gene3D" id="3.40.30.10">
    <property type="entry name" value="Glutaredoxin"/>
    <property type="match status" value="1"/>
</dbReference>
<keyword evidence="4" id="KW-1185">Reference proteome</keyword>
<reference evidence="3 4" key="1">
    <citation type="submission" date="2022-12" db="EMBL/GenBank/DDBJ databases">
        <title>Polyphasic characterization of Geotalea uranireducens NIT-SL11 newly isolated from a complex of sewage sludge and microbially reduced graphene oxide.</title>
        <authorList>
            <person name="Xie L."/>
            <person name="Yoshida N."/>
            <person name="Meng L."/>
        </authorList>
    </citation>
    <scope>NUCLEOTIDE SEQUENCE [LARGE SCALE GENOMIC DNA]</scope>
    <source>
        <strain evidence="3 4">NIT-SL11</strain>
    </source>
</reference>
<proteinExistence type="predicted"/>
<evidence type="ECO:0000259" key="2">
    <source>
        <dbReference type="Pfam" id="PF00462"/>
    </source>
</evidence>
<dbReference type="InterPro" id="IPR036249">
    <property type="entry name" value="Thioredoxin-like_sf"/>
</dbReference>
<sequence length="125" mass="13767">MRKIGTATLLLALTLAAGAQAMEAASPLQSKINAKAAHPLNYPKIVLYSVSWCPHCKQAKEYFTEHNIPFINRDVELDPQAMEELTGKYRSQGVPVIVIGNDQKVLKGFSPELFEKAVKSVEGQK</sequence>
<dbReference type="InterPro" id="IPR011911">
    <property type="entry name" value="GlrX_YruB"/>
</dbReference>
<protein>
    <submittedName>
        <fullName evidence="3">NrdH-redoxin</fullName>
    </submittedName>
</protein>
<keyword evidence="1" id="KW-0732">Signal</keyword>
<organism evidence="3 4">
    <name type="scientific">Geotalea uraniireducens</name>
    <dbReference type="NCBI Taxonomy" id="351604"/>
    <lineage>
        <taxon>Bacteria</taxon>
        <taxon>Pseudomonadati</taxon>
        <taxon>Thermodesulfobacteriota</taxon>
        <taxon>Desulfuromonadia</taxon>
        <taxon>Geobacterales</taxon>
        <taxon>Geobacteraceae</taxon>
        <taxon>Geotalea</taxon>
    </lineage>
</organism>
<dbReference type="InterPro" id="IPR002109">
    <property type="entry name" value="Glutaredoxin"/>
</dbReference>
<evidence type="ECO:0000313" key="4">
    <source>
        <dbReference type="Proteomes" id="UP001317705"/>
    </source>
</evidence>
<dbReference type="Proteomes" id="UP001317705">
    <property type="component" value="Chromosome"/>
</dbReference>
<dbReference type="InterPro" id="IPR051548">
    <property type="entry name" value="Grx-like_ET"/>
</dbReference>
<feature type="domain" description="Glutaredoxin" evidence="2">
    <location>
        <begin position="45"/>
        <end position="101"/>
    </location>
</feature>